<name>A0A0A9GL27_ARUDO</name>
<dbReference type="EMBL" id="GBRH01174640">
    <property type="protein sequence ID" value="JAE23256.1"/>
    <property type="molecule type" value="Transcribed_RNA"/>
</dbReference>
<evidence type="ECO:0000313" key="1">
    <source>
        <dbReference type="EMBL" id="JAE23256.1"/>
    </source>
</evidence>
<proteinExistence type="predicted"/>
<protein>
    <submittedName>
        <fullName evidence="1">Uncharacterized protein</fullName>
    </submittedName>
</protein>
<dbReference type="AlphaFoldDB" id="A0A0A9GL27"/>
<reference evidence="1" key="1">
    <citation type="submission" date="2014-09" db="EMBL/GenBank/DDBJ databases">
        <authorList>
            <person name="Magalhaes I.L.F."/>
            <person name="Oliveira U."/>
            <person name="Santos F.R."/>
            <person name="Vidigal T.H.D.A."/>
            <person name="Brescovit A.D."/>
            <person name="Santos A.J."/>
        </authorList>
    </citation>
    <scope>NUCLEOTIDE SEQUENCE</scope>
    <source>
        <tissue evidence="1">Shoot tissue taken approximately 20 cm above the soil surface</tissue>
    </source>
</reference>
<organism evidence="1">
    <name type="scientific">Arundo donax</name>
    <name type="common">Giant reed</name>
    <name type="synonym">Donax arundinaceus</name>
    <dbReference type="NCBI Taxonomy" id="35708"/>
    <lineage>
        <taxon>Eukaryota</taxon>
        <taxon>Viridiplantae</taxon>
        <taxon>Streptophyta</taxon>
        <taxon>Embryophyta</taxon>
        <taxon>Tracheophyta</taxon>
        <taxon>Spermatophyta</taxon>
        <taxon>Magnoliopsida</taxon>
        <taxon>Liliopsida</taxon>
        <taxon>Poales</taxon>
        <taxon>Poaceae</taxon>
        <taxon>PACMAD clade</taxon>
        <taxon>Arundinoideae</taxon>
        <taxon>Arundineae</taxon>
        <taxon>Arundo</taxon>
    </lineage>
</organism>
<sequence length="92" mass="9865">MAPHFLCPPTAPRYNQSRCCLATGPFLFQLRCSAQEPGTSSLCELMSSMAGAASQRPLSCWRRSTKYKPPDPGCVGATPLLLRGAATPLPHC</sequence>
<reference evidence="1" key="2">
    <citation type="journal article" date="2015" name="Data Brief">
        <title>Shoot transcriptome of the giant reed, Arundo donax.</title>
        <authorList>
            <person name="Barrero R.A."/>
            <person name="Guerrero F.D."/>
            <person name="Moolhuijzen P."/>
            <person name="Goolsby J.A."/>
            <person name="Tidwell J."/>
            <person name="Bellgard S.E."/>
            <person name="Bellgard M.I."/>
        </authorList>
    </citation>
    <scope>NUCLEOTIDE SEQUENCE</scope>
    <source>
        <tissue evidence="1">Shoot tissue taken approximately 20 cm above the soil surface</tissue>
    </source>
</reference>
<accession>A0A0A9GL27</accession>